<protein>
    <submittedName>
        <fullName evidence="1">Uncharacterized protein</fullName>
    </submittedName>
</protein>
<sequence>MYSGPGPYTGAFGEIDVNVVGSDLRINNVVYDNSTFSFDDALLPSDCTVEGDLVLDNGETLEIF</sequence>
<dbReference type="AlphaFoldDB" id="K0CGK0"/>
<evidence type="ECO:0000313" key="2">
    <source>
        <dbReference type="Proteomes" id="UP000006286"/>
    </source>
</evidence>
<gene>
    <name evidence="1" type="ordered locus">B5T_02540</name>
</gene>
<name>K0CGK0_ALCDB</name>
<reference evidence="1 2" key="1">
    <citation type="journal article" date="2012" name="J. Bacteriol.">
        <title>Complete genome sequence of Alcanivorax dieselolei type strain B5.</title>
        <authorList>
            <person name="Lai Q."/>
            <person name="Li W."/>
            <person name="Shao Z."/>
        </authorList>
    </citation>
    <scope>NUCLEOTIDE SEQUENCE [LARGE SCALE GENOMIC DNA]</scope>
    <source>
        <strain evidence="2">DSM 16502 / CGMCC 1.3690 / B-5</strain>
    </source>
</reference>
<organism evidence="1 2">
    <name type="scientific">Alcanivorax dieselolei (strain DSM 16502 / CGMCC 1.3690 / MCCC 1A00001 / B-5)</name>
    <name type="common">Alloalcanivorax dieselolei</name>
    <dbReference type="NCBI Taxonomy" id="930169"/>
    <lineage>
        <taxon>Bacteria</taxon>
        <taxon>Pseudomonadati</taxon>
        <taxon>Pseudomonadota</taxon>
        <taxon>Gammaproteobacteria</taxon>
        <taxon>Oceanospirillales</taxon>
        <taxon>Alcanivoracaceae</taxon>
        <taxon>Alloalcanivorax</taxon>
    </lineage>
</organism>
<evidence type="ECO:0000313" key="1">
    <source>
        <dbReference type="EMBL" id="AFT70812.1"/>
    </source>
</evidence>
<proteinExistence type="predicted"/>
<dbReference type="KEGG" id="adi:B5T_02540"/>
<dbReference type="EMBL" id="CP003466">
    <property type="protein sequence ID" value="AFT70812.1"/>
    <property type="molecule type" value="Genomic_DNA"/>
</dbReference>
<dbReference type="HOGENOM" id="CLU_2857701_0_0_6"/>
<keyword evidence="2" id="KW-1185">Reference proteome</keyword>
<accession>K0CGK0</accession>
<dbReference type="Proteomes" id="UP000006286">
    <property type="component" value="Chromosome"/>
</dbReference>